<sequence>MNCHVNLIPVNPIKERSYVQPDHEAILNFKNRLEKNAINVTIRREMGRDIDGACGQLRKRYISHAER</sequence>
<protein>
    <submittedName>
        <fullName evidence="3">Uncharacterized protein</fullName>
    </submittedName>
</protein>
<keyword evidence="2" id="KW-0408">Iron</keyword>
<organism evidence="3 4">
    <name type="scientific">Roseburia intestinalis L1-82</name>
    <dbReference type="NCBI Taxonomy" id="536231"/>
    <lineage>
        <taxon>Bacteria</taxon>
        <taxon>Bacillati</taxon>
        <taxon>Bacillota</taxon>
        <taxon>Clostridia</taxon>
        <taxon>Lachnospirales</taxon>
        <taxon>Lachnospiraceae</taxon>
        <taxon>Roseburia</taxon>
    </lineage>
</organism>
<dbReference type="Proteomes" id="UP000004828">
    <property type="component" value="Unassembled WGS sequence"/>
</dbReference>
<evidence type="ECO:0000313" key="3">
    <source>
        <dbReference type="EMBL" id="EEU98919.1"/>
    </source>
</evidence>
<comment type="caution">
    <text evidence="3">The sequence shown here is derived from an EMBL/GenBank/DDBJ whole genome shotgun (WGS) entry which is preliminary data.</text>
</comment>
<evidence type="ECO:0000256" key="1">
    <source>
        <dbReference type="ARBA" id="ARBA00001966"/>
    </source>
</evidence>
<proteinExistence type="predicted"/>
<dbReference type="GO" id="GO:0030488">
    <property type="term" value="P:tRNA methylation"/>
    <property type="evidence" value="ECO:0007669"/>
    <property type="project" value="TreeGrafter"/>
</dbReference>
<accession>C7GGW1</accession>
<dbReference type="HOGENOM" id="CLU_2861311_0_0_9"/>
<dbReference type="InterPro" id="IPR013785">
    <property type="entry name" value="Aldolase_TIM"/>
</dbReference>
<keyword evidence="2" id="KW-0411">Iron-sulfur</keyword>
<dbReference type="PANTHER" id="PTHR30544:SF5">
    <property type="entry name" value="RADICAL SAM CORE DOMAIN-CONTAINING PROTEIN"/>
    <property type="match status" value="1"/>
</dbReference>
<dbReference type="PANTHER" id="PTHR30544">
    <property type="entry name" value="23S RRNA METHYLTRANSFERASE"/>
    <property type="match status" value="1"/>
</dbReference>
<dbReference type="EMBL" id="ABYJ02000258">
    <property type="protein sequence ID" value="EEU98919.1"/>
    <property type="molecule type" value="Genomic_DNA"/>
</dbReference>
<reference evidence="3 4" key="1">
    <citation type="submission" date="2009-08" db="EMBL/GenBank/DDBJ databases">
        <authorList>
            <person name="Weinstock G."/>
            <person name="Sodergren E."/>
            <person name="Clifton S."/>
            <person name="Fulton L."/>
            <person name="Fulton B."/>
            <person name="Courtney L."/>
            <person name="Fronick C."/>
            <person name="Harrison M."/>
            <person name="Strong C."/>
            <person name="Farmer C."/>
            <person name="Delahaunty K."/>
            <person name="Markovic C."/>
            <person name="Hall O."/>
            <person name="Minx P."/>
            <person name="Tomlinson C."/>
            <person name="Mitreva M."/>
            <person name="Nelson J."/>
            <person name="Hou S."/>
            <person name="Wollam A."/>
            <person name="Pepin K.H."/>
            <person name="Johnson M."/>
            <person name="Bhonagiri V."/>
            <person name="Nash W.E."/>
            <person name="Warren W."/>
            <person name="Chinwalla A."/>
            <person name="Mardis E.R."/>
            <person name="Wilson R.K."/>
        </authorList>
    </citation>
    <scope>NUCLEOTIDE SEQUENCE [LARGE SCALE GENOMIC DNA]</scope>
    <source>
        <strain evidence="3 4">L1-82</strain>
    </source>
</reference>
<dbReference type="GO" id="GO:0051539">
    <property type="term" value="F:4 iron, 4 sulfur cluster binding"/>
    <property type="evidence" value="ECO:0007669"/>
    <property type="project" value="UniProtKB-KW"/>
</dbReference>
<gene>
    <name evidence="3" type="ORF">ROSINTL182_09182</name>
</gene>
<dbReference type="InterPro" id="IPR040072">
    <property type="entry name" value="Methyltransferase_A"/>
</dbReference>
<comment type="cofactor">
    <cofactor evidence="1">
        <name>[4Fe-4S] cluster</name>
        <dbReference type="ChEBI" id="CHEBI:49883"/>
    </cofactor>
</comment>
<dbReference type="GO" id="GO:0070475">
    <property type="term" value="P:rRNA base methylation"/>
    <property type="evidence" value="ECO:0007669"/>
    <property type="project" value="TreeGrafter"/>
</dbReference>
<evidence type="ECO:0000313" key="4">
    <source>
        <dbReference type="Proteomes" id="UP000004828"/>
    </source>
</evidence>
<evidence type="ECO:0000256" key="2">
    <source>
        <dbReference type="ARBA" id="ARBA00022485"/>
    </source>
</evidence>
<keyword evidence="2" id="KW-0479">Metal-binding</keyword>
<dbReference type="Gene3D" id="3.20.20.70">
    <property type="entry name" value="Aldolase class I"/>
    <property type="match status" value="1"/>
</dbReference>
<keyword evidence="2" id="KW-0004">4Fe-4S</keyword>
<name>C7GGW1_9FIRM</name>
<dbReference type="AlphaFoldDB" id="C7GGW1"/>